<dbReference type="EMBL" id="WJXW01000010">
    <property type="protein sequence ID" value="KAF9732725.1"/>
    <property type="molecule type" value="Genomic_DNA"/>
</dbReference>
<dbReference type="AlphaFoldDB" id="A0A9P6GE92"/>
<comment type="caution">
    <text evidence="1">The sequence shown here is derived from an EMBL/GenBank/DDBJ whole genome shotgun (WGS) entry which is preliminary data.</text>
</comment>
<accession>A0A9P6GE92</accession>
<evidence type="ECO:0000313" key="2">
    <source>
        <dbReference type="Proteomes" id="UP000756921"/>
    </source>
</evidence>
<keyword evidence="2" id="KW-1185">Reference proteome</keyword>
<dbReference type="Proteomes" id="UP000756921">
    <property type="component" value="Unassembled WGS sequence"/>
</dbReference>
<organism evidence="1 2">
    <name type="scientific">Paraphaeosphaeria minitans</name>
    <dbReference type="NCBI Taxonomy" id="565426"/>
    <lineage>
        <taxon>Eukaryota</taxon>
        <taxon>Fungi</taxon>
        <taxon>Dikarya</taxon>
        <taxon>Ascomycota</taxon>
        <taxon>Pezizomycotina</taxon>
        <taxon>Dothideomycetes</taxon>
        <taxon>Pleosporomycetidae</taxon>
        <taxon>Pleosporales</taxon>
        <taxon>Massarineae</taxon>
        <taxon>Didymosphaeriaceae</taxon>
        <taxon>Paraphaeosphaeria</taxon>
    </lineage>
</organism>
<protein>
    <recommendedName>
        <fullName evidence="3">RanBP2-type domain-containing protein</fullName>
    </recommendedName>
</protein>
<sequence length="117" mass="12354">MRPSSILPRALRRFITPSKASPSVTMLSIDSIGATNSTALNVGHFGTSTSSLDSVMEPAADLYEVALETPLQYGPPSKTVWYCGNCGDGPHNYSLNTGCVACGHTRDGCCTVTIISR</sequence>
<evidence type="ECO:0008006" key="3">
    <source>
        <dbReference type="Google" id="ProtNLM"/>
    </source>
</evidence>
<name>A0A9P6GE92_9PLEO</name>
<gene>
    <name evidence="1" type="ORF">PMIN01_09583</name>
</gene>
<dbReference type="OrthoDB" id="3778539at2759"/>
<proteinExistence type="predicted"/>
<evidence type="ECO:0000313" key="1">
    <source>
        <dbReference type="EMBL" id="KAF9732725.1"/>
    </source>
</evidence>
<reference evidence="1" key="1">
    <citation type="journal article" date="2020" name="Mol. Plant Microbe Interact.">
        <title>Genome Sequence of the Biocontrol Agent Coniothyrium minitans strain Conio (IMI 134523).</title>
        <authorList>
            <person name="Patel D."/>
            <person name="Shittu T.A."/>
            <person name="Baroncelli R."/>
            <person name="Muthumeenakshi S."/>
            <person name="Osborne T.H."/>
            <person name="Janganan T.K."/>
            <person name="Sreenivasaprasad S."/>
        </authorList>
    </citation>
    <scope>NUCLEOTIDE SEQUENCE</scope>
    <source>
        <strain evidence="1">Conio</strain>
    </source>
</reference>